<organism evidence="1 2">
    <name type="scientific">Nocardia nova SH22a</name>
    <dbReference type="NCBI Taxonomy" id="1415166"/>
    <lineage>
        <taxon>Bacteria</taxon>
        <taxon>Bacillati</taxon>
        <taxon>Actinomycetota</taxon>
        <taxon>Actinomycetes</taxon>
        <taxon>Mycobacteriales</taxon>
        <taxon>Nocardiaceae</taxon>
        <taxon>Nocardia</taxon>
    </lineage>
</organism>
<dbReference type="Proteomes" id="UP000019150">
    <property type="component" value="Chromosome"/>
</dbReference>
<dbReference type="EMBL" id="CP006850">
    <property type="protein sequence ID" value="AHH20430.1"/>
    <property type="molecule type" value="Genomic_DNA"/>
</dbReference>
<dbReference type="HOGENOM" id="CLU_052626_4_3_11"/>
<reference evidence="1 2" key="1">
    <citation type="journal article" date="2014" name="Appl. Environ. Microbiol.">
        <title>Insights into the Microbial Degradation of Rubber and Gutta-Percha by Analysis of the Complete Genome of Nocardia nova SH22a.</title>
        <authorList>
            <person name="Luo Q."/>
            <person name="Hiessl S."/>
            <person name="Poehlein A."/>
            <person name="Daniel R."/>
            <person name="Steinbuchel A."/>
        </authorList>
    </citation>
    <scope>NUCLEOTIDE SEQUENCE [LARGE SCALE GENOMIC DNA]</scope>
    <source>
        <strain evidence="1">SH22a</strain>
    </source>
</reference>
<dbReference type="STRING" id="1415166.NONO_c56500"/>
<proteinExistence type="predicted"/>
<name>W5TM72_9NOCA</name>
<dbReference type="PATRIC" id="fig|1415166.3.peg.5822"/>
<dbReference type="eggNOG" id="COG5340">
    <property type="taxonomic scope" value="Bacteria"/>
</dbReference>
<dbReference type="OrthoDB" id="5517693at2"/>
<evidence type="ECO:0000313" key="1">
    <source>
        <dbReference type="EMBL" id="AHH20430.1"/>
    </source>
</evidence>
<dbReference type="RefSeq" id="WP_025351792.1">
    <property type="nucleotide sequence ID" value="NZ_CP006850.1"/>
</dbReference>
<gene>
    <name evidence="1" type="ORF">NONO_c56500</name>
</gene>
<dbReference type="KEGG" id="nno:NONO_c56500"/>
<dbReference type="AlphaFoldDB" id="W5TM72"/>
<evidence type="ECO:0000313" key="2">
    <source>
        <dbReference type="Proteomes" id="UP000019150"/>
    </source>
</evidence>
<protein>
    <recommendedName>
        <fullName evidence="3">AbiEi antitoxin C-terminal domain-containing protein</fullName>
    </recommendedName>
</protein>
<keyword evidence="2" id="KW-1185">Reference proteome</keyword>
<accession>W5TM72</accession>
<sequence>MSAGNGRAPVEFADRPIDAALRCGRSSRTAAVAGVHRRRDVVSDGMSDDEIRRRCAGGAWRRVRRGTYAESTAVADPDPMARHRLAVAALLPEMASDAVVSHQSAAVLLGAPMAPALLDRVHVTRNRRNGGRIKTNVQVHCAPVEFVADRAGLVVTSPARTVVDLARTVAFEPAVVVGDALSREFGVTAADLARELEAARGRRGAHTARRIAGFLDPGSTGVAESRARVLLWRLGFPPAGAGGLVCADDGTVLGSIDIHLARLGVVITIAGTPEDERRSAERGPSDALLRRYGFHLVRTSLRDLAAGASTARLRAAVARAREEPARGIVRPVPPPAPSPLRLRRL</sequence>
<evidence type="ECO:0008006" key="3">
    <source>
        <dbReference type="Google" id="ProtNLM"/>
    </source>
</evidence>